<gene>
    <name evidence="12" type="ORF">GCM10011365_08100</name>
</gene>
<keyword evidence="5" id="KW-0864">Zinc transport</keyword>
<evidence type="ECO:0000256" key="5">
    <source>
        <dbReference type="ARBA" id="ARBA00022906"/>
    </source>
</evidence>
<evidence type="ECO:0000313" key="12">
    <source>
        <dbReference type="EMBL" id="GGF89252.1"/>
    </source>
</evidence>
<dbReference type="InterPro" id="IPR027469">
    <property type="entry name" value="Cation_efflux_TMD_sf"/>
</dbReference>
<dbReference type="SUPFAM" id="SSF161111">
    <property type="entry name" value="Cation efflux protein transmembrane domain-like"/>
    <property type="match status" value="1"/>
</dbReference>
<dbReference type="Gene3D" id="1.20.1510.10">
    <property type="entry name" value="Cation efflux protein transmembrane domain"/>
    <property type="match status" value="1"/>
</dbReference>
<feature type="transmembrane region" description="Helical" evidence="9">
    <location>
        <begin position="119"/>
        <end position="142"/>
    </location>
</feature>
<sequence>MSDSHHHDHNISVNQDNKKRVFIAMLMTFGFMLAEVIGGIISGSLALLADAGHMLSDGVSLLLSWVAFIYSDKQADFKRTFGWHRFQTLAAFVNGLTLLAIAVWIIWEAGWRFYQPVEVMAKPMFIIAVLGLLVNVIVFKILQGGDHDNLNLKSAMIHVMGDLLGSVAAILAAVLIYLFAWNWADPLLSLLVALLIMRSGWFVVKKATHILLEGSPDVIDIEAVKNKIIADIKTVTDVHHVHTWSLTNDKHLMSLHIKVNEHVDDYDVLWETKELIQHNFPIFHTTIQIEHLDCPDDSC</sequence>
<feature type="transmembrane region" description="Helical" evidence="9">
    <location>
        <begin position="47"/>
        <end position="68"/>
    </location>
</feature>
<evidence type="ECO:0000256" key="2">
    <source>
        <dbReference type="ARBA" id="ARBA00008873"/>
    </source>
</evidence>
<feature type="transmembrane region" description="Helical" evidence="9">
    <location>
        <begin position="89"/>
        <end position="107"/>
    </location>
</feature>
<evidence type="ECO:0000256" key="9">
    <source>
        <dbReference type="SAM" id="Phobius"/>
    </source>
</evidence>
<keyword evidence="3" id="KW-0813">Transport</keyword>
<keyword evidence="4 9" id="KW-0812">Transmembrane</keyword>
<evidence type="ECO:0000256" key="7">
    <source>
        <dbReference type="ARBA" id="ARBA00023065"/>
    </source>
</evidence>
<feature type="domain" description="Cation efflux protein cytoplasmic" evidence="11">
    <location>
        <begin position="219"/>
        <end position="291"/>
    </location>
</feature>
<evidence type="ECO:0000256" key="6">
    <source>
        <dbReference type="ARBA" id="ARBA00022989"/>
    </source>
</evidence>
<dbReference type="PANTHER" id="PTHR11562:SF17">
    <property type="entry name" value="RE54080P-RELATED"/>
    <property type="match status" value="1"/>
</dbReference>
<proteinExistence type="inferred from homology"/>
<keyword evidence="6 9" id="KW-1133">Transmembrane helix</keyword>
<dbReference type="Pfam" id="PF16916">
    <property type="entry name" value="ZT_dimer"/>
    <property type="match status" value="1"/>
</dbReference>
<dbReference type="RefSeq" id="WP_229728246.1">
    <property type="nucleotide sequence ID" value="NZ_BAABJF010000004.1"/>
</dbReference>
<dbReference type="GO" id="GO:0005886">
    <property type="term" value="C:plasma membrane"/>
    <property type="evidence" value="ECO:0007669"/>
    <property type="project" value="TreeGrafter"/>
</dbReference>
<keyword evidence="5" id="KW-0862">Zinc</keyword>
<evidence type="ECO:0000259" key="11">
    <source>
        <dbReference type="Pfam" id="PF16916"/>
    </source>
</evidence>
<dbReference type="Proteomes" id="UP000605253">
    <property type="component" value="Unassembled WGS sequence"/>
</dbReference>
<feature type="domain" description="Cation efflux protein transmembrane" evidence="10">
    <location>
        <begin position="21"/>
        <end position="212"/>
    </location>
</feature>
<comment type="subcellular location">
    <subcellularLocation>
        <location evidence="1">Membrane</location>
        <topology evidence="1">Multi-pass membrane protein</topology>
    </subcellularLocation>
</comment>
<dbReference type="PANTHER" id="PTHR11562">
    <property type="entry name" value="CATION EFFLUX PROTEIN/ ZINC TRANSPORTER"/>
    <property type="match status" value="1"/>
</dbReference>
<evidence type="ECO:0000256" key="3">
    <source>
        <dbReference type="ARBA" id="ARBA00022448"/>
    </source>
</evidence>
<dbReference type="NCBIfam" id="TIGR01297">
    <property type="entry name" value="CDF"/>
    <property type="match status" value="1"/>
</dbReference>
<reference evidence="12" key="2">
    <citation type="submission" date="2020-09" db="EMBL/GenBank/DDBJ databases">
        <authorList>
            <person name="Sun Q."/>
            <person name="Zhou Y."/>
        </authorList>
    </citation>
    <scope>NUCLEOTIDE SEQUENCE</scope>
    <source>
        <strain evidence="12">CGMCC 1.12181</strain>
    </source>
</reference>
<accession>A0A917CKG2</accession>
<dbReference type="AlphaFoldDB" id="A0A917CKG2"/>
<evidence type="ECO:0000256" key="4">
    <source>
        <dbReference type="ARBA" id="ARBA00022692"/>
    </source>
</evidence>
<evidence type="ECO:0000313" key="13">
    <source>
        <dbReference type="Proteomes" id="UP000605253"/>
    </source>
</evidence>
<dbReference type="InterPro" id="IPR036837">
    <property type="entry name" value="Cation_efflux_CTD_sf"/>
</dbReference>
<comment type="similarity">
    <text evidence="2">Belongs to the cation diffusion facilitator (CDF) transporter (TC 2.A.4) family. SLC30A subfamily.</text>
</comment>
<organism evidence="12 13">
    <name type="scientific">Marinicella pacifica</name>
    <dbReference type="NCBI Taxonomy" id="1171543"/>
    <lineage>
        <taxon>Bacteria</taxon>
        <taxon>Pseudomonadati</taxon>
        <taxon>Pseudomonadota</taxon>
        <taxon>Gammaproteobacteria</taxon>
        <taxon>Lysobacterales</taxon>
        <taxon>Marinicellaceae</taxon>
        <taxon>Marinicella</taxon>
    </lineage>
</organism>
<name>A0A917CKG2_9GAMM</name>
<reference evidence="12" key="1">
    <citation type="journal article" date="2014" name="Int. J. Syst. Evol. Microbiol.">
        <title>Complete genome sequence of Corynebacterium casei LMG S-19264T (=DSM 44701T), isolated from a smear-ripened cheese.</title>
        <authorList>
            <consortium name="US DOE Joint Genome Institute (JGI-PGF)"/>
            <person name="Walter F."/>
            <person name="Albersmeier A."/>
            <person name="Kalinowski J."/>
            <person name="Ruckert C."/>
        </authorList>
    </citation>
    <scope>NUCLEOTIDE SEQUENCE</scope>
    <source>
        <strain evidence="12">CGMCC 1.12181</strain>
    </source>
</reference>
<dbReference type="SUPFAM" id="SSF160240">
    <property type="entry name" value="Cation efflux protein cytoplasmic domain-like"/>
    <property type="match status" value="1"/>
</dbReference>
<evidence type="ECO:0000256" key="1">
    <source>
        <dbReference type="ARBA" id="ARBA00004141"/>
    </source>
</evidence>
<feature type="transmembrane region" description="Helical" evidence="9">
    <location>
        <begin position="21"/>
        <end position="41"/>
    </location>
</feature>
<feature type="transmembrane region" description="Helical" evidence="9">
    <location>
        <begin position="163"/>
        <end position="181"/>
    </location>
</feature>
<dbReference type="InterPro" id="IPR050681">
    <property type="entry name" value="CDF/SLC30A"/>
</dbReference>
<keyword evidence="13" id="KW-1185">Reference proteome</keyword>
<keyword evidence="8 9" id="KW-0472">Membrane</keyword>
<dbReference type="Pfam" id="PF01545">
    <property type="entry name" value="Cation_efflux"/>
    <property type="match status" value="1"/>
</dbReference>
<dbReference type="InterPro" id="IPR002524">
    <property type="entry name" value="Cation_efflux"/>
</dbReference>
<keyword evidence="7" id="KW-0406">Ion transport</keyword>
<protein>
    <submittedName>
        <fullName evidence="12">Cation transporter</fullName>
    </submittedName>
</protein>
<comment type="caution">
    <text evidence="12">The sequence shown here is derived from an EMBL/GenBank/DDBJ whole genome shotgun (WGS) entry which is preliminary data.</text>
</comment>
<dbReference type="EMBL" id="BMEO01000003">
    <property type="protein sequence ID" value="GGF89252.1"/>
    <property type="molecule type" value="Genomic_DNA"/>
</dbReference>
<evidence type="ECO:0000259" key="10">
    <source>
        <dbReference type="Pfam" id="PF01545"/>
    </source>
</evidence>
<dbReference type="GO" id="GO:0005385">
    <property type="term" value="F:zinc ion transmembrane transporter activity"/>
    <property type="evidence" value="ECO:0007669"/>
    <property type="project" value="TreeGrafter"/>
</dbReference>
<dbReference type="InterPro" id="IPR027470">
    <property type="entry name" value="Cation_efflux_CTD"/>
</dbReference>
<dbReference type="InterPro" id="IPR058533">
    <property type="entry name" value="Cation_efflux_TM"/>
</dbReference>
<evidence type="ECO:0000256" key="8">
    <source>
        <dbReference type="ARBA" id="ARBA00023136"/>
    </source>
</evidence>